<dbReference type="PANTHER" id="PTHR30625">
    <property type="entry name" value="PROTEIN TOLQ"/>
    <property type="match status" value="1"/>
</dbReference>
<keyword evidence="5 7" id="KW-0472">Membrane</keyword>
<feature type="transmembrane region" description="Helical" evidence="7">
    <location>
        <begin position="146"/>
        <end position="166"/>
    </location>
</feature>
<accession>A0A366HH77</accession>
<evidence type="ECO:0000313" key="10">
    <source>
        <dbReference type="Proteomes" id="UP000253628"/>
    </source>
</evidence>
<keyword evidence="6" id="KW-0653">Protein transport</keyword>
<comment type="subcellular location">
    <subcellularLocation>
        <location evidence="1">Cell membrane</location>
        <topology evidence="1">Multi-pass membrane protein</topology>
    </subcellularLocation>
    <subcellularLocation>
        <location evidence="6">Membrane</location>
        <topology evidence="6">Multi-pass membrane protein</topology>
    </subcellularLocation>
</comment>
<dbReference type="Proteomes" id="UP000253628">
    <property type="component" value="Unassembled WGS sequence"/>
</dbReference>
<comment type="similarity">
    <text evidence="6">Belongs to the exbB/tolQ family.</text>
</comment>
<evidence type="ECO:0000259" key="8">
    <source>
        <dbReference type="Pfam" id="PF01618"/>
    </source>
</evidence>
<keyword evidence="10" id="KW-1185">Reference proteome</keyword>
<keyword evidence="6" id="KW-0813">Transport</keyword>
<keyword evidence="4 7" id="KW-1133">Transmembrane helix</keyword>
<evidence type="ECO:0000256" key="5">
    <source>
        <dbReference type="ARBA" id="ARBA00023136"/>
    </source>
</evidence>
<feature type="transmembrane region" description="Helical" evidence="7">
    <location>
        <begin position="105"/>
        <end position="126"/>
    </location>
</feature>
<name>A0A366HH77_9BURK</name>
<protein>
    <submittedName>
        <fullName evidence="9">Biopolymer transport protein ExbB</fullName>
    </submittedName>
</protein>
<dbReference type="InterPro" id="IPR002898">
    <property type="entry name" value="MotA_ExbB_proton_chnl"/>
</dbReference>
<keyword evidence="3 7" id="KW-0812">Transmembrane</keyword>
<dbReference type="GO" id="GO:0017038">
    <property type="term" value="P:protein import"/>
    <property type="evidence" value="ECO:0007669"/>
    <property type="project" value="TreeGrafter"/>
</dbReference>
<reference evidence="9 10" key="1">
    <citation type="submission" date="2018-06" db="EMBL/GenBank/DDBJ databases">
        <title>Genomic Encyclopedia of Type Strains, Phase IV (KMG-IV): sequencing the most valuable type-strain genomes for metagenomic binning, comparative biology and taxonomic classification.</title>
        <authorList>
            <person name="Goeker M."/>
        </authorList>
    </citation>
    <scope>NUCLEOTIDE SEQUENCE [LARGE SCALE GENOMIC DNA]</scope>
    <source>
        <strain evidence="9 10">DSM 25520</strain>
    </source>
</reference>
<sequence>MHDAGWPIWLLLFTSVFGLALIIERFLSLRKKLILPPDLLSQVMDMVRQGKDTPEALRLLAADSALGRILAEVVAVNAEPQHLRQTAIEDAGADVSHRLNRYLPALGTVAVVSPLLGLFGTVVGMIEIFGAYSPSGADPSQLARGISIALYNTGFGILIAIPALIFHRYFRSRVEHFLHQMERQASALNRMLGKEPPRRQG</sequence>
<evidence type="ECO:0000256" key="1">
    <source>
        <dbReference type="ARBA" id="ARBA00004651"/>
    </source>
</evidence>
<organism evidence="9 10">
    <name type="scientific">Eoetvoesiella caeni</name>
    <dbReference type="NCBI Taxonomy" id="645616"/>
    <lineage>
        <taxon>Bacteria</taxon>
        <taxon>Pseudomonadati</taxon>
        <taxon>Pseudomonadota</taxon>
        <taxon>Betaproteobacteria</taxon>
        <taxon>Burkholderiales</taxon>
        <taxon>Alcaligenaceae</taxon>
        <taxon>Eoetvoesiella</taxon>
    </lineage>
</organism>
<evidence type="ECO:0000313" key="9">
    <source>
        <dbReference type="EMBL" id="RBP40882.1"/>
    </source>
</evidence>
<evidence type="ECO:0000256" key="6">
    <source>
        <dbReference type="RuleBase" id="RU004057"/>
    </source>
</evidence>
<dbReference type="InterPro" id="IPR050790">
    <property type="entry name" value="ExbB/TolQ_transport"/>
</dbReference>
<keyword evidence="2" id="KW-1003">Cell membrane</keyword>
<dbReference type="GO" id="GO:0005886">
    <property type="term" value="C:plasma membrane"/>
    <property type="evidence" value="ECO:0007669"/>
    <property type="project" value="UniProtKB-SubCell"/>
</dbReference>
<feature type="transmembrane region" description="Helical" evidence="7">
    <location>
        <begin position="6"/>
        <end position="23"/>
    </location>
</feature>
<evidence type="ECO:0000256" key="3">
    <source>
        <dbReference type="ARBA" id="ARBA00022692"/>
    </source>
</evidence>
<comment type="caution">
    <text evidence="9">The sequence shown here is derived from an EMBL/GenBank/DDBJ whole genome shotgun (WGS) entry which is preliminary data.</text>
</comment>
<dbReference type="PANTHER" id="PTHR30625:SF11">
    <property type="entry name" value="MOTA_TOLQ_EXBB PROTON CHANNEL DOMAIN-CONTAINING PROTEIN"/>
    <property type="match status" value="1"/>
</dbReference>
<dbReference type="Pfam" id="PF01618">
    <property type="entry name" value="MotA_ExbB"/>
    <property type="match status" value="1"/>
</dbReference>
<evidence type="ECO:0000256" key="4">
    <source>
        <dbReference type="ARBA" id="ARBA00022989"/>
    </source>
</evidence>
<evidence type="ECO:0000256" key="2">
    <source>
        <dbReference type="ARBA" id="ARBA00022475"/>
    </source>
</evidence>
<evidence type="ECO:0000256" key="7">
    <source>
        <dbReference type="SAM" id="Phobius"/>
    </source>
</evidence>
<proteinExistence type="inferred from homology"/>
<dbReference type="AlphaFoldDB" id="A0A366HH77"/>
<feature type="domain" description="MotA/TolQ/ExbB proton channel" evidence="8">
    <location>
        <begin position="65"/>
        <end position="182"/>
    </location>
</feature>
<gene>
    <name evidence="9" type="ORF">DFR37_103224</name>
</gene>
<dbReference type="EMBL" id="QNRQ01000003">
    <property type="protein sequence ID" value="RBP40882.1"/>
    <property type="molecule type" value="Genomic_DNA"/>
</dbReference>